<dbReference type="GO" id="GO:0000166">
    <property type="term" value="F:nucleotide binding"/>
    <property type="evidence" value="ECO:0007669"/>
    <property type="project" value="UniProtKB-KW"/>
</dbReference>
<dbReference type="SFLD" id="SFLDG01128">
    <property type="entry name" value="C1.4:_5'-Nucleotidase_Like"/>
    <property type="match status" value="1"/>
</dbReference>
<keyword evidence="8 9" id="KW-0546">Nucleotide metabolism</keyword>
<dbReference type="InterPro" id="IPR023214">
    <property type="entry name" value="HAD_sf"/>
</dbReference>
<evidence type="ECO:0000313" key="11">
    <source>
        <dbReference type="EMBL" id="CAF1080169.1"/>
    </source>
</evidence>
<dbReference type="GO" id="GO:0009117">
    <property type="term" value="P:nucleotide metabolic process"/>
    <property type="evidence" value="ECO:0007669"/>
    <property type="project" value="UniProtKB-KW"/>
</dbReference>
<evidence type="ECO:0000313" key="12">
    <source>
        <dbReference type="Proteomes" id="UP000663854"/>
    </source>
</evidence>
<keyword evidence="7" id="KW-0460">Magnesium</keyword>
<evidence type="ECO:0000256" key="6">
    <source>
        <dbReference type="ARBA" id="ARBA00022801"/>
    </source>
</evidence>
<comment type="similarity">
    <text evidence="2 9">Belongs to the pyrimidine 5'-nucleotidase family.</text>
</comment>
<dbReference type="NCBIfam" id="TIGR01544">
    <property type="entry name" value="HAD-SF-IE"/>
    <property type="match status" value="1"/>
</dbReference>
<dbReference type="EC" id="3.1.3.5" evidence="3 9"/>
<gene>
    <name evidence="11" type="ORF">JXQ802_LOCUS18147</name>
    <name evidence="10" type="ORF">PYM288_LOCUS4121</name>
</gene>
<dbReference type="AlphaFoldDB" id="A0A813S853"/>
<evidence type="ECO:0000256" key="9">
    <source>
        <dbReference type="RuleBase" id="RU361276"/>
    </source>
</evidence>
<reference evidence="10" key="1">
    <citation type="submission" date="2021-02" db="EMBL/GenBank/DDBJ databases">
        <authorList>
            <person name="Nowell W R."/>
        </authorList>
    </citation>
    <scope>NUCLEOTIDE SEQUENCE</scope>
</reference>
<evidence type="ECO:0000256" key="5">
    <source>
        <dbReference type="ARBA" id="ARBA00022741"/>
    </source>
</evidence>
<evidence type="ECO:0000256" key="4">
    <source>
        <dbReference type="ARBA" id="ARBA00022723"/>
    </source>
</evidence>
<dbReference type="FunFam" id="1.10.150.340:FF:000001">
    <property type="entry name" value="Cytosolic 5-nucleotidase 3-like"/>
    <property type="match status" value="1"/>
</dbReference>
<evidence type="ECO:0000256" key="8">
    <source>
        <dbReference type="ARBA" id="ARBA00023080"/>
    </source>
</evidence>
<protein>
    <recommendedName>
        <fullName evidence="3 9">5'-nucleotidase</fullName>
        <ecNumber evidence="3 9">3.1.3.5</ecNumber>
    </recommendedName>
</protein>
<sequence length="299" mass="34470">MNFIENLLKTNSHVHIHNDKRVYVEQTIHSLINDGRKMLHVVADFDFTLTMYEKNGVVLPSTYAVIENDDRVTLPDGSLIRIQADQLRSKYHPIELDVSMSVEEKIPYMIEWWHKAQSLIISSTLDKSMLRNLVYQSKLELKKGVNKFITDLLCSDTPILIFSAGLGDVIEIFLEKEIPEFKHNHELSHIISNFIQFDTNGNTNSFNKKLIHTFNKNEQEIHHTPYYHSILNRPNVILLGDTLGDVGMIGGMKNLKHILKIGYLNYSTSTKLEVYKNIYDIVLCDDQTFDVPNLILKAI</sequence>
<keyword evidence="13" id="KW-1185">Reference proteome</keyword>
<keyword evidence="5 9" id="KW-0547">Nucleotide-binding</keyword>
<comment type="subcellular location">
    <subcellularLocation>
        <location evidence="9">Cytoplasm</location>
    </subcellularLocation>
</comment>
<dbReference type="EMBL" id="CAJNOL010000471">
    <property type="protein sequence ID" value="CAF1080169.1"/>
    <property type="molecule type" value="Genomic_DNA"/>
</dbReference>
<organism evidence="10 12">
    <name type="scientific">Rotaria sordida</name>
    <dbReference type="NCBI Taxonomy" id="392033"/>
    <lineage>
        <taxon>Eukaryota</taxon>
        <taxon>Metazoa</taxon>
        <taxon>Spiralia</taxon>
        <taxon>Gnathifera</taxon>
        <taxon>Rotifera</taxon>
        <taxon>Eurotatoria</taxon>
        <taxon>Bdelloidea</taxon>
        <taxon>Philodinida</taxon>
        <taxon>Philodinidae</taxon>
        <taxon>Rotaria</taxon>
    </lineage>
</organism>
<dbReference type="Gene3D" id="1.10.150.340">
    <property type="entry name" value="Pyrimidine 5'-nucleotidase (UMPH-1), N-terminal domain"/>
    <property type="match status" value="1"/>
</dbReference>
<keyword evidence="4" id="KW-0479">Metal-binding</keyword>
<evidence type="ECO:0000256" key="1">
    <source>
        <dbReference type="ARBA" id="ARBA00000815"/>
    </source>
</evidence>
<dbReference type="GO" id="GO:0008253">
    <property type="term" value="F:5'-nucleotidase activity"/>
    <property type="evidence" value="ECO:0007669"/>
    <property type="project" value="UniProtKB-EC"/>
</dbReference>
<dbReference type="InterPro" id="IPR036412">
    <property type="entry name" value="HAD-like_sf"/>
</dbReference>
<dbReference type="PANTHER" id="PTHR13045">
    <property type="entry name" value="5'-NUCLEOTIDASE"/>
    <property type="match status" value="1"/>
</dbReference>
<accession>A0A813S853</accession>
<keyword evidence="9" id="KW-0963">Cytoplasm</keyword>
<dbReference type="Proteomes" id="UP000663854">
    <property type="component" value="Unassembled WGS sequence"/>
</dbReference>
<dbReference type="GO" id="GO:0000287">
    <property type="term" value="F:magnesium ion binding"/>
    <property type="evidence" value="ECO:0007669"/>
    <property type="project" value="InterPro"/>
</dbReference>
<evidence type="ECO:0000256" key="2">
    <source>
        <dbReference type="ARBA" id="ARBA00008389"/>
    </source>
</evidence>
<dbReference type="SFLD" id="SFLDS00003">
    <property type="entry name" value="Haloacid_Dehalogenase"/>
    <property type="match status" value="1"/>
</dbReference>
<dbReference type="InterPro" id="IPR006434">
    <property type="entry name" value="Pyrimidine_nucleotidase_eu"/>
</dbReference>
<evidence type="ECO:0000313" key="13">
    <source>
        <dbReference type="Proteomes" id="UP000663870"/>
    </source>
</evidence>
<dbReference type="EMBL" id="CAJNOH010000036">
    <property type="protein sequence ID" value="CAF0790876.1"/>
    <property type="molecule type" value="Genomic_DNA"/>
</dbReference>
<dbReference type="Gene3D" id="3.40.50.1000">
    <property type="entry name" value="HAD superfamily/HAD-like"/>
    <property type="match status" value="1"/>
</dbReference>
<comment type="caution">
    <text evidence="10">The sequence shown here is derived from an EMBL/GenBank/DDBJ whole genome shotgun (WGS) entry which is preliminary data.</text>
</comment>
<dbReference type="SUPFAM" id="SSF56784">
    <property type="entry name" value="HAD-like"/>
    <property type="match status" value="1"/>
</dbReference>
<proteinExistence type="inferred from homology"/>
<dbReference type="Proteomes" id="UP000663870">
    <property type="component" value="Unassembled WGS sequence"/>
</dbReference>
<dbReference type="PANTHER" id="PTHR13045:SF0">
    <property type="entry name" value="7-METHYLGUANOSINE PHOSPHATE-SPECIFIC 5'-NUCLEOTIDASE"/>
    <property type="match status" value="1"/>
</dbReference>
<comment type="catalytic activity">
    <reaction evidence="1 9">
        <text>a ribonucleoside 5'-phosphate + H2O = a ribonucleoside + phosphate</text>
        <dbReference type="Rhea" id="RHEA:12484"/>
        <dbReference type="ChEBI" id="CHEBI:15377"/>
        <dbReference type="ChEBI" id="CHEBI:18254"/>
        <dbReference type="ChEBI" id="CHEBI:43474"/>
        <dbReference type="ChEBI" id="CHEBI:58043"/>
        <dbReference type="EC" id="3.1.3.5"/>
    </reaction>
</comment>
<name>A0A813S853_9BILA</name>
<evidence type="ECO:0000256" key="3">
    <source>
        <dbReference type="ARBA" id="ARBA00012643"/>
    </source>
</evidence>
<evidence type="ECO:0000256" key="7">
    <source>
        <dbReference type="ARBA" id="ARBA00022842"/>
    </source>
</evidence>
<dbReference type="Pfam" id="PF05822">
    <property type="entry name" value="UMPH-1"/>
    <property type="match status" value="1"/>
</dbReference>
<keyword evidence="6 9" id="KW-0378">Hydrolase</keyword>
<dbReference type="GO" id="GO:0005737">
    <property type="term" value="C:cytoplasm"/>
    <property type="evidence" value="ECO:0007669"/>
    <property type="project" value="UniProtKB-SubCell"/>
</dbReference>
<evidence type="ECO:0000313" key="10">
    <source>
        <dbReference type="EMBL" id="CAF0790876.1"/>
    </source>
</evidence>